<organism evidence="17">
    <name type="scientific">Ibacus ciliatus</name>
    <name type="common">Japanese fan lobster</name>
    <name type="synonym">Scyllarus ciliatus</name>
    <dbReference type="NCBI Taxonomy" id="125897"/>
    <lineage>
        <taxon>Eukaryota</taxon>
        <taxon>Metazoa</taxon>
        <taxon>Ecdysozoa</taxon>
        <taxon>Arthropoda</taxon>
        <taxon>Crustacea</taxon>
        <taxon>Multicrustacea</taxon>
        <taxon>Malacostraca</taxon>
        <taxon>Eumalacostraca</taxon>
        <taxon>Eucarida</taxon>
        <taxon>Decapoda</taxon>
        <taxon>Pleocyemata</taxon>
        <taxon>Achelata</taxon>
        <taxon>Palinuroidea</taxon>
        <taxon>Scyllaridae</taxon>
        <taxon>Ibacus</taxon>
    </lineage>
</organism>
<keyword evidence="9" id="KW-0249">Electron transport</keyword>
<evidence type="ECO:0000256" key="2">
    <source>
        <dbReference type="ARBA" id="ARBA00005698"/>
    </source>
</evidence>
<keyword evidence="11" id="KW-0520">NAD</keyword>
<dbReference type="GO" id="GO:0031966">
    <property type="term" value="C:mitochondrial membrane"/>
    <property type="evidence" value="ECO:0007669"/>
    <property type="project" value="UniProtKB-SubCell"/>
</dbReference>
<sequence length="171" mass="19347">MLILFLPLIFFLSLLFMQLTHPLSAGIILLIQTTLISLASGLLSKSFWFSYILFLIFLGGMLVLFIYVASLASNEAFKLSLSSSLLIIFSTFTTSLLIILIDPIFLMNNISFISTNYFMSNQTMSTPFFILQIYNFPGSIFTLFIILYLLLTLLVVVKITSVFFGPLRFSK</sequence>
<evidence type="ECO:0000256" key="1">
    <source>
        <dbReference type="ARBA" id="ARBA00004225"/>
    </source>
</evidence>
<evidence type="ECO:0000256" key="9">
    <source>
        <dbReference type="ARBA" id="ARBA00022982"/>
    </source>
</evidence>
<feature type="transmembrane region" description="Helical" evidence="16">
    <location>
        <begin position="84"/>
        <end position="106"/>
    </location>
</feature>
<keyword evidence="5" id="KW-0813">Transport</keyword>
<evidence type="ECO:0000256" key="4">
    <source>
        <dbReference type="ARBA" id="ARBA00021095"/>
    </source>
</evidence>
<feature type="transmembrane region" description="Helical" evidence="16">
    <location>
        <begin position="49"/>
        <end position="72"/>
    </location>
</feature>
<dbReference type="RefSeq" id="YP_009107395.1">
    <property type="nucleotide sequence ID" value="NC_025581.1"/>
</dbReference>
<evidence type="ECO:0000256" key="3">
    <source>
        <dbReference type="ARBA" id="ARBA00012944"/>
    </source>
</evidence>
<dbReference type="GO" id="GO:0008137">
    <property type="term" value="F:NADH dehydrogenase (ubiquinone) activity"/>
    <property type="evidence" value="ECO:0007669"/>
    <property type="project" value="UniProtKB-EC"/>
</dbReference>
<keyword evidence="7 16" id="KW-0812">Transmembrane</keyword>
<evidence type="ECO:0000256" key="7">
    <source>
        <dbReference type="ARBA" id="ARBA00022692"/>
    </source>
</evidence>
<dbReference type="AlphaFoldDB" id="A0A0U1XI49"/>
<evidence type="ECO:0000256" key="8">
    <source>
        <dbReference type="ARBA" id="ARBA00022967"/>
    </source>
</evidence>
<evidence type="ECO:0000313" key="17">
    <source>
        <dbReference type="EMBL" id="AIU40939.1"/>
    </source>
</evidence>
<comment type="similarity">
    <text evidence="2">Belongs to the complex I subunit 6 family.</text>
</comment>
<dbReference type="GeneID" id="22162088"/>
<reference evidence="17" key="1">
    <citation type="journal article" date="2014" name="Mitochondrial DNA">
        <title>The complete mitochondrial genome of the Japanese fan lobster Ibacus ciliatus (Crustacea, Achelata, Scyllaridae).</title>
        <authorList>
            <person name="Ahn D.H."/>
            <person name="Kim S."/>
            <person name="Park J.K."/>
            <person name="Shin S."/>
            <person name="Min G.S."/>
        </authorList>
    </citation>
    <scope>NUCLEOTIDE SEQUENCE</scope>
</reference>
<keyword evidence="12 17" id="KW-0496">Mitochondrion</keyword>
<protein>
    <recommendedName>
        <fullName evidence="4">NADH-ubiquinone oxidoreductase chain 6</fullName>
        <ecNumber evidence="3">7.1.1.2</ecNumber>
    </recommendedName>
    <alternativeName>
        <fullName evidence="14">NADH dehydrogenase subunit 6</fullName>
    </alternativeName>
</protein>
<evidence type="ECO:0000256" key="6">
    <source>
        <dbReference type="ARBA" id="ARBA00022660"/>
    </source>
</evidence>
<geneLocation type="mitochondrion" evidence="17"/>
<dbReference type="EMBL" id="KM488334">
    <property type="protein sequence ID" value="AIU40939.1"/>
    <property type="molecule type" value="Genomic_DNA"/>
</dbReference>
<evidence type="ECO:0000256" key="15">
    <source>
        <dbReference type="ARBA" id="ARBA00049551"/>
    </source>
</evidence>
<evidence type="ECO:0000256" key="13">
    <source>
        <dbReference type="ARBA" id="ARBA00023136"/>
    </source>
</evidence>
<evidence type="ECO:0000256" key="11">
    <source>
        <dbReference type="ARBA" id="ARBA00023027"/>
    </source>
</evidence>
<accession>A0A0U1XI49</accession>
<dbReference type="PANTHER" id="PTHR11435:SF1">
    <property type="entry name" value="NADH-UBIQUINONE OXIDOREDUCTASE CHAIN 6"/>
    <property type="match status" value="1"/>
</dbReference>
<evidence type="ECO:0000256" key="16">
    <source>
        <dbReference type="SAM" id="Phobius"/>
    </source>
</evidence>
<name>A0A0U1XI49_IBACI</name>
<dbReference type="EC" id="7.1.1.2" evidence="3"/>
<dbReference type="PANTHER" id="PTHR11435">
    <property type="entry name" value="NADH UBIQUINONE OXIDOREDUCTASE SUBUNIT ND6"/>
    <property type="match status" value="1"/>
</dbReference>
<reference evidence="17" key="2">
    <citation type="submission" date="2014-09" db="EMBL/GenBank/DDBJ databases">
        <authorList>
            <person name="Magalhaes I.L.F."/>
            <person name="Oliveira U."/>
            <person name="Santos F.R."/>
            <person name="Vidigal T.H.D.A."/>
            <person name="Brescovit A.D."/>
            <person name="Santos A.J."/>
        </authorList>
    </citation>
    <scope>NUCLEOTIDE SEQUENCE</scope>
</reference>
<evidence type="ECO:0000256" key="10">
    <source>
        <dbReference type="ARBA" id="ARBA00022989"/>
    </source>
</evidence>
<evidence type="ECO:0000256" key="5">
    <source>
        <dbReference type="ARBA" id="ARBA00022448"/>
    </source>
</evidence>
<dbReference type="CTD" id="4541"/>
<evidence type="ECO:0000256" key="12">
    <source>
        <dbReference type="ARBA" id="ARBA00023128"/>
    </source>
</evidence>
<keyword evidence="8" id="KW-1278">Translocase</keyword>
<dbReference type="InterPro" id="IPR050269">
    <property type="entry name" value="ComplexI_Subunit6"/>
</dbReference>
<proteinExistence type="inferred from homology"/>
<keyword evidence="6" id="KW-0679">Respiratory chain</keyword>
<comment type="subcellular location">
    <subcellularLocation>
        <location evidence="1">Mitochondrion membrane</location>
        <topology evidence="1">Multi-pass membrane protein</topology>
    </subcellularLocation>
</comment>
<gene>
    <name evidence="17" type="primary">ND6</name>
</gene>
<keyword evidence="13 16" id="KW-0472">Membrane</keyword>
<evidence type="ECO:0000256" key="14">
    <source>
        <dbReference type="ARBA" id="ARBA00031019"/>
    </source>
</evidence>
<keyword evidence="10 16" id="KW-1133">Transmembrane helix</keyword>
<comment type="catalytic activity">
    <reaction evidence="15">
        <text>a ubiquinone + NADH + 5 H(+)(in) = a ubiquinol + NAD(+) + 4 H(+)(out)</text>
        <dbReference type="Rhea" id="RHEA:29091"/>
        <dbReference type="Rhea" id="RHEA-COMP:9565"/>
        <dbReference type="Rhea" id="RHEA-COMP:9566"/>
        <dbReference type="ChEBI" id="CHEBI:15378"/>
        <dbReference type="ChEBI" id="CHEBI:16389"/>
        <dbReference type="ChEBI" id="CHEBI:17976"/>
        <dbReference type="ChEBI" id="CHEBI:57540"/>
        <dbReference type="ChEBI" id="CHEBI:57945"/>
        <dbReference type="EC" id="7.1.1.2"/>
    </reaction>
</comment>